<proteinExistence type="predicted"/>
<accession>A0A2U9IGY9</accession>
<name>A0A2U9IGY9_9CREN</name>
<dbReference type="Proteomes" id="UP000248044">
    <property type="component" value="Chromosome"/>
</dbReference>
<dbReference type="EMBL" id="CP029289">
    <property type="protein sequence ID" value="AWR95260.1"/>
    <property type="molecule type" value="Genomic_DNA"/>
</dbReference>
<dbReference type="KEGG" id="abri:DFR85_12290"/>
<organism evidence="1 2">
    <name type="scientific">Acidianus brierleyi</name>
    <dbReference type="NCBI Taxonomy" id="41673"/>
    <lineage>
        <taxon>Archaea</taxon>
        <taxon>Thermoproteota</taxon>
        <taxon>Thermoprotei</taxon>
        <taxon>Sulfolobales</taxon>
        <taxon>Sulfolobaceae</taxon>
        <taxon>Acidianus</taxon>
    </lineage>
</organism>
<sequence length="229" mass="27256">MYDYECKEKIYTLKAVCYNMQISHENDFLLKFLPLDIIDYSLRNHLNNLINGNYDIISNKEFLSFKLSDSLRALDYISVLEDCTGISLALEKFKNKLRWNIRENIKYKETSQLIDSLISSISFLVVNSPLNIRRVIIKKCIKFELLPFNNFPREILDHKKKIHSFLLSNKYDEFYIKNNIISFIDEKNIEKSHKLLWITMLIENGENISDLENIYGKFEEIHKNILKKN</sequence>
<gene>
    <name evidence="1" type="ORF">DFR85_12290</name>
</gene>
<keyword evidence="2" id="KW-1185">Reference proteome</keyword>
<protein>
    <submittedName>
        <fullName evidence="1">Uncharacterized protein</fullName>
    </submittedName>
</protein>
<evidence type="ECO:0000313" key="1">
    <source>
        <dbReference type="EMBL" id="AWR95260.1"/>
    </source>
</evidence>
<reference evidence="1 2" key="1">
    <citation type="submission" date="2018-05" db="EMBL/GenBank/DDBJ databases">
        <title>Complete Genome Sequences of Extremely Thermoacidophilic, Metal-Mobilizing Type-Strain Members of the Archaeal Family Sulfolobaceae: Acidianus brierleyi DSM-1651T, Acidianus sulfidivorans DSM-18786T, Metallosphaera hakonensis DSM-7519T, and Metallosphaera prunae DSM-10039T.</title>
        <authorList>
            <person name="Counts J.A."/>
            <person name="Kelly R.M."/>
        </authorList>
    </citation>
    <scope>NUCLEOTIDE SEQUENCE [LARGE SCALE GENOMIC DNA]</scope>
    <source>
        <strain evidence="1 2">DSM 1651</strain>
    </source>
</reference>
<evidence type="ECO:0000313" key="2">
    <source>
        <dbReference type="Proteomes" id="UP000248044"/>
    </source>
</evidence>
<dbReference type="AlphaFoldDB" id="A0A2U9IGY9"/>